<comment type="subcellular location">
    <subcellularLocation>
        <location evidence="3">Cell membrane</location>
        <topology evidence="3">Multi-pass membrane protein</topology>
    </subcellularLocation>
    <subcellularLocation>
        <location evidence="2">Cytoplasmic vesicle</location>
        <location evidence="2">Autophagosome membrane</location>
        <topology evidence="2">Multi-pass membrane protein</topology>
    </subcellularLocation>
    <subcellularLocation>
        <location evidence="1">Endosome membrane</location>
        <topology evidence="1">Multi-pass membrane protein</topology>
    </subcellularLocation>
</comment>
<comment type="similarity">
    <text evidence="4">Belongs to the DRAM/TMEM150 family.</text>
</comment>
<evidence type="ECO:0000256" key="13">
    <source>
        <dbReference type="ARBA" id="ARBA00045144"/>
    </source>
</evidence>
<evidence type="ECO:0000256" key="9">
    <source>
        <dbReference type="ARBA" id="ARBA00023006"/>
    </source>
</evidence>
<evidence type="ECO:0000256" key="14">
    <source>
        <dbReference type="SAM" id="Phobius"/>
    </source>
</evidence>
<keyword evidence="8 14" id="KW-1133">Transmembrane helix</keyword>
<keyword evidence="7" id="KW-0967">Endosome</keyword>
<dbReference type="RefSeq" id="XP_034150854.1">
    <property type="nucleotide sequence ID" value="XM_034294963.1"/>
</dbReference>
<keyword evidence="11" id="KW-0325">Glycoprotein</keyword>
<evidence type="ECO:0000256" key="1">
    <source>
        <dbReference type="ARBA" id="ARBA00004337"/>
    </source>
</evidence>
<feature type="transmembrane region" description="Helical" evidence="14">
    <location>
        <begin position="150"/>
        <end position="172"/>
    </location>
</feature>
<evidence type="ECO:0000256" key="7">
    <source>
        <dbReference type="ARBA" id="ARBA00022753"/>
    </source>
</evidence>
<dbReference type="KEGG" id="els:105031169"/>
<dbReference type="AlphaFoldDB" id="A0AAY5K1C0"/>
<keyword evidence="5" id="KW-1003">Cell membrane</keyword>
<feature type="domain" description="CWH43-like N-terminal" evidence="15">
    <location>
        <begin position="4"/>
        <end position="204"/>
    </location>
</feature>
<reference evidence="16" key="2">
    <citation type="submission" date="2025-08" db="UniProtKB">
        <authorList>
            <consortium name="Ensembl"/>
        </authorList>
    </citation>
    <scope>IDENTIFICATION</scope>
</reference>
<evidence type="ECO:0000256" key="11">
    <source>
        <dbReference type="ARBA" id="ARBA00023180"/>
    </source>
</evidence>
<keyword evidence="12" id="KW-0968">Cytoplasmic vesicle</keyword>
<keyword evidence="6 14" id="KW-0812">Transmembrane</keyword>
<evidence type="ECO:0000313" key="17">
    <source>
        <dbReference type="Proteomes" id="UP000265140"/>
    </source>
</evidence>
<evidence type="ECO:0000256" key="2">
    <source>
        <dbReference type="ARBA" id="ARBA00004542"/>
    </source>
</evidence>
<comment type="function">
    <text evidence="13">Modulator of macroautophagy that causes accumulation of autophagosomes under basal conditions and enhances autophagic flux. Represses cell death and promotes long-term clonogenic survival of cells grown in the absence of glucose in a macroautophagy-independent manner. May have some role in extracellular matrix engulfment or growth factor receptor recycling, both of which can modulate cell survival.</text>
</comment>
<evidence type="ECO:0000256" key="10">
    <source>
        <dbReference type="ARBA" id="ARBA00023136"/>
    </source>
</evidence>
<evidence type="ECO:0000259" key="15">
    <source>
        <dbReference type="Pfam" id="PF10277"/>
    </source>
</evidence>
<dbReference type="InterPro" id="IPR019402">
    <property type="entry name" value="CWH43_N"/>
</dbReference>
<dbReference type="GO" id="GO:0006914">
    <property type="term" value="P:autophagy"/>
    <property type="evidence" value="ECO:0007669"/>
    <property type="project" value="UniProtKB-KW"/>
</dbReference>
<feature type="transmembrane region" description="Helical" evidence="14">
    <location>
        <begin position="85"/>
        <end position="104"/>
    </location>
</feature>
<dbReference type="Ensembl" id="ENSELUT00000097368.1">
    <property type="protein sequence ID" value="ENSELUP00000080342.1"/>
    <property type="gene ID" value="ENSELUG00000040387.1"/>
</dbReference>
<dbReference type="GeneID" id="105031169"/>
<dbReference type="GO" id="GO:0005886">
    <property type="term" value="C:plasma membrane"/>
    <property type="evidence" value="ECO:0007669"/>
    <property type="project" value="UniProtKB-SubCell"/>
</dbReference>
<reference evidence="16 17" key="1">
    <citation type="submission" date="2020-02" db="EMBL/GenBank/DDBJ databases">
        <title>Esox lucius (northern pike) genome, fEsoLuc1, primary haplotype.</title>
        <authorList>
            <person name="Myers G."/>
            <person name="Karagic N."/>
            <person name="Meyer A."/>
            <person name="Pippel M."/>
            <person name="Reichard M."/>
            <person name="Winkler S."/>
            <person name="Tracey A."/>
            <person name="Sims Y."/>
            <person name="Howe K."/>
            <person name="Rhie A."/>
            <person name="Formenti G."/>
            <person name="Durbin R."/>
            <person name="Fedrigo O."/>
            <person name="Jarvis E.D."/>
        </authorList>
    </citation>
    <scope>NUCLEOTIDE SEQUENCE [LARGE SCALE GENOMIC DNA]</scope>
</reference>
<reference evidence="16" key="3">
    <citation type="submission" date="2025-09" db="UniProtKB">
        <authorList>
            <consortium name="Ensembl"/>
        </authorList>
    </citation>
    <scope>IDENTIFICATION</scope>
</reference>
<sequence>MWLWALLPICLAVFGCVSIWVIFGVAVSNETVNITVHFPFISECGSYNPQSCIFAQICNICAFLALWIVVIRFQQVRDYGHNSRVNIASIILGFISCLGISLIGNFQQSVMKEVHLLGAFLAFFVGLAYFWLQAWLCYRAPPSDDHRWVGGLRLTFCSISTILDIAMVTLHNTGYKSGAAISEWALVMSFFVLFGIFGCEFRHIDCHQLTVQKRGLKTLSTNGGDIRI</sequence>
<dbReference type="RefSeq" id="XP_028979228.2">
    <property type="nucleotide sequence ID" value="XM_029123395.2"/>
</dbReference>
<feature type="transmembrane region" description="Helical" evidence="14">
    <location>
        <begin position="116"/>
        <end position="138"/>
    </location>
</feature>
<dbReference type="Pfam" id="PF10277">
    <property type="entry name" value="Frag1"/>
    <property type="match status" value="1"/>
</dbReference>
<dbReference type="RefSeq" id="XP_034150852.1">
    <property type="nucleotide sequence ID" value="XM_034294961.1"/>
</dbReference>
<evidence type="ECO:0000256" key="8">
    <source>
        <dbReference type="ARBA" id="ARBA00022989"/>
    </source>
</evidence>
<organism evidence="16 17">
    <name type="scientific">Esox lucius</name>
    <name type="common">Northern pike</name>
    <dbReference type="NCBI Taxonomy" id="8010"/>
    <lineage>
        <taxon>Eukaryota</taxon>
        <taxon>Metazoa</taxon>
        <taxon>Chordata</taxon>
        <taxon>Craniata</taxon>
        <taxon>Vertebrata</taxon>
        <taxon>Euteleostomi</taxon>
        <taxon>Actinopterygii</taxon>
        <taxon>Neopterygii</taxon>
        <taxon>Teleostei</taxon>
        <taxon>Protacanthopterygii</taxon>
        <taxon>Esociformes</taxon>
        <taxon>Esocidae</taxon>
        <taxon>Esox</taxon>
    </lineage>
</organism>
<evidence type="ECO:0000256" key="6">
    <source>
        <dbReference type="ARBA" id="ARBA00022692"/>
    </source>
</evidence>
<dbReference type="GO" id="GO:0010008">
    <property type="term" value="C:endosome membrane"/>
    <property type="evidence" value="ECO:0007669"/>
    <property type="project" value="UniProtKB-SubCell"/>
</dbReference>
<dbReference type="PANTHER" id="PTHR21324:SF3">
    <property type="entry name" value="MODULATOR OF MACROAUTOPHAGY TMEM150B"/>
    <property type="match status" value="1"/>
</dbReference>
<dbReference type="RefSeq" id="XP_034150853.1">
    <property type="nucleotide sequence ID" value="XM_034294962.1"/>
</dbReference>
<dbReference type="RefSeq" id="XP_028979231.2">
    <property type="nucleotide sequence ID" value="XM_029123398.2"/>
</dbReference>
<evidence type="ECO:0000256" key="12">
    <source>
        <dbReference type="ARBA" id="ARBA00023329"/>
    </source>
</evidence>
<evidence type="ECO:0000256" key="5">
    <source>
        <dbReference type="ARBA" id="ARBA00022475"/>
    </source>
</evidence>
<keyword evidence="17" id="KW-1185">Reference proteome</keyword>
<keyword evidence="10 14" id="KW-0472">Membrane</keyword>
<dbReference type="InterPro" id="IPR050911">
    <property type="entry name" value="DRAM/TMEM150_Autophagy_Mod"/>
</dbReference>
<dbReference type="GO" id="GO:0000421">
    <property type="term" value="C:autophagosome membrane"/>
    <property type="evidence" value="ECO:0007669"/>
    <property type="project" value="UniProtKB-SubCell"/>
</dbReference>
<dbReference type="Proteomes" id="UP000265140">
    <property type="component" value="Chromosome 11"/>
</dbReference>
<feature type="transmembrane region" description="Helical" evidence="14">
    <location>
        <begin position="53"/>
        <end position="73"/>
    </location>
</feature>
<keyword evidence="9" id="KW-0072">Autophagy</keyword>
<dbReference type="GeneTree" id="ENSGT01030000234578"/>
<evidence type="ECO:0000256" key="3">
    <source>
        <dbReference type="ARBA" id="ARBA00004651"/>
    </source>
</evidence>
<accession>A0AAY5K1C0</accession>
<evidence type="ECO:0000256" key="4">
    <source>
        <dbReference type="ARBA" id="ARBA00006565"/>
    </source>
</evidence>
<evidence type="ECO:0000313" key="16">
    <source>
        <dbReference type="Ensembl" id="ENSELUP00000080342.1"/>
    </source>
</evidence>
<dbReference type="RefSeq" id="XP_034150855.1">
    <property type="nucleotide sequence ID" value="XM_034294964.1"/>
</dbReference>
<feature type="transmembrane region" description="Helical" evidence="14">
    <location>
        <begin position="184"/>
        <end position="204"/>
    </location>
</feature>
<name>A0AAY5K1C0_ESOLU</name>
<proteinExistence type="inferred from homology"/>
<dbReference type="PANTHER" id="PTHR21324">
    <property type="entry name" value="FASTING-INDUCIBLE INTEGRAL MEMBRANE PROTEIN TM6P1-RELATED"/>
    <property type="match status" value="1"/>
</dbReference>
<protein>
    <recommendedName>
        <fullName evidence="15">CWH43-like N-terminal domain-containing protein</fullName>
    </recommendedName>
</protein>